<dbReference type="Proteomes" id="UP001159363">
    <property type="component" value="Chromosome 15"/>
</dbReference>
<accession>A0ABQ9G319</accession>
<evidence type="ECO:0000256" key="1">
    <source>
        <dbReference type="SAM" id="MobiDB-lite"/>
    </source>
</evidence>
<comment type="caution">
    <text evidence="2">The sequence shown here is derived from an EMBL/GenBank/DDBJ whole genome shotgun (WGS) entry which is preliminary data.</text>
</comment>
<evidence type="ECO:0000313" key="3">
    <source>
        <dbReference type="Proteomes" id="UP001159363"/>
    </source>
</evidence>
<protein>
    <submittedName>
        <fullName evidence="2">Uncharacterized protein</fullName>
    </submittedName>
</protein>
<name>A0ABQ9G319_9NEOP</name>
<keyword evidence="3" id="KW-1185">Reference proteome</keyword>
<proteinExistence type="predicted"/>
<evidence type="ECO:0000313" key="2">
    <source>
        <dbReference type="EMBL" id="KAJ8866462.1"/>
    </source>
</evidence>
<dbReference type="EMBL" id="JARBHB010000016">
    <property type="protein sequence ID" value="KAJ8866462.1"/>
    <property type="molecule type" value="Genomic_DNA"/>
</dbReference>
<feature type="compositionally biased region" description="Basic and acidic residues" evidence="1">
    <location>
        <begin position="1"/>
        <end position="22"/>
    </location>
</feature>
<gene>
    <name evidence="2" type="ORF">PR048_032305</name>
</gene>
<reference evidence="2 3" key="1">
    <citation type="submission" date="2023-02" db="EMBL/GenBank/DDBJ databases">
        <title>LHISI_Scaffold_Assembly.</title>
        <authorList>
            <person name="Stuart O.P."/>
            <person name="Cleave R."/>
            <person name="Magrath M.J.L."/>
            <person name="Mikheyev A.S."/>
        </authorList>
    </citation>
    <scope>NUCLEOTIDE SEQUENCE [LARGE SCALE GENOMIC DNA]</scope>
    <source>
        <strain evidence="2">Daus_M_001</strain>
        <tissue evidence="2">Leg muscle</tissue>
    </source>
</reference>
<organism evidence="2 3">
    <name type="scientific">Dryococelus australis</name>
    <dbReference type="NCBI Taxonomy" id="614101"/>
    <lineage>
        <taxon>Eukaryota</taxon>
        <taxon>Metazoa</taxon>
        <taxon>Ecdysozoa</taxon>
        <taxon>Arthropoda</taxon>
        <taxon>Hexapoda</taxon>
        <taxon>Insecta</taxon>
        <taxon>Pterygota</taxon>
        <taxon>Neoptera</taxon>
        <taxon>Polyneoptera</taxon>
        <taxon>Phasmatodea</taxon>
        <taxon>Verophasmatodea</taxon>
        <taxon>Anareolatae</taxon>
        <taxon>Phasmatidae</taxon>
        <taxon>Eurycanthinae</taxon>
        <taxon>Dryococelus</taxon>
    </lineage>
</organism>
<sequence length="392" mass="43702">MKHGCEEDGQERRGEDGKEEYTRLSTGLRSMRADHPTRSRRCGELRKCLRRTINCLLSLLTPHPTPHPPRRNVFDYLLPDFCMGESCWAMPQVGGFSQRSPTSSSLAFQRFSILALLYPHRFLRPLMLESTQTSPPIHHFLHISNIHHLATKRLQSWIEHLCAPSHGVHAKTVNISVAQLASHAAPFLTREEISAEMLVGAEELVLKSSLLACSANNQTPEALLCCAAKHLAAQHFGGLFSHTCITVAPMRSLRRRHDRRIIIHLQSRLRLRHASPDDSWDVLARISRSPGASTPGPYVSHTVLLAPIAQHSIVVHTAAALVLPTNELIRTNPRSLIISFPLAAPTRKQKCAIRCTVDDDFPNLRLGAPRRRGGEDREMAISDLWPSGVGSN</sequence>
<feature type="region of interest" description="Disordered" evidence="1">
    <location>
        <begin position="368"/>
        <end position="392"/>
    </location>
</feature>
<feature type="region of interest" description="Disordered" evidence="1">
    <location>
        <begin position="1"/>
        <end position="25"/>
    </location>
</feature>